<accession>A0A291LX72</accession>
<proteinExistence type="predicted"/>
<dbReference type="CDD" id="cd00248">
    <property type="entry name" value="Mth938-like"/>
    <property type="match status" value="1"/>
</dbReference>
<gene>
    <name evidence="1" type="ORF">CBW24_03155</name>
</gene>
<dbReference type="Proteomes" id="UP000219050">
    <property type="component" value="Chromosome"/>
</dbReference>
<evidence type="ECO:0000313" key="1">
    <source>
        <dbReference type="EMBL" id="ATI41098.1"/>
    </source>
</evidence>
<dbReference type="PANTHER" id="PTHR21192">
    <property type="entry name" value="NUCLEAR PROTEIN E3-3"/>
    <property type="match status" value="1"/>
</dbReference>
<dbReference type="PANTHER" id="PTHR21192:SF2">
    <property type="entry name" value="NADH DEHYDROGENASE [UBIQUINONE] 1 ALPHA SUBCOMPLEX ASSEMBLY FACTOR 3"/>
    <property type="match status" value="1"/>
</dbReference>
<dbReference type="Pfam" id="PF04430">
    <property type="entry name" value="DUF498"/>
    <property type="match status" value="1"/>
</dbReference>
<sequence length="117" mass="12394">MRLNEIEYTDSLPIDGYGPGFFRIGGEPRQGPVLVTPSGLIPWQGLDDIAPLTAVAGRVDVLFLGTGAEIAHPPRALREAMEAAQVGLETMSSPAAARTYNVLLSEGRRVAVALIPV</sequence>
<dbReference type="AlphaFoldDB" id="A0A291LX72"/>
<dbReference type="SUPFAM" id="SSF64076">
    <property type="entry name" value="MTH938-like"/>
    <property type="match status" value="1"/>
</dbReference>
<dbReference type="KEGG" id="cmag:CBW24_03155"/>
<dbReference type="InterPro" id="IPR036748">
    <property type="entry name" value="MTH938-like_sf"/>
</dbReference>
<dbReference type="InterPro" id="IPR007523">
    <property type="entry name" value="NDUFAF3/AAMDC"/>
</dbReference>
<keyword evidence="2" id="KW-1185">Reference proteome</keyword>
<dbReference type="EMBL" id="CP021404">
    <property type="protein sequence ID" value="ATI41098.1"/>
    <property type="molecule type" value="Genomic_DNA"/>
</dbReference>
<dbReference type="RefSeq" id="WP_097372649.1">
    <property type="nucleotide sequence ID" value="NZ_CP021404.1"/>
</dbReference>
<dbReference type="OrthoDB" id="7351393at2"/>
<protein>
    <recommendedName>
        <fullName evidence="3">Mth938-like domain-containing protein</fullName>
    </recommendedName>
</protein>
<reference evidence="1 2" key="1">
    <citation type="submission" date="2017-05" db="EMBL/GenBank/DDBJ databases">
        <title>Comparative genomic and metabolic analysis of manganese-oxidizing mechanisms in Celeribater manganoxidans DY25T: its adaption to the environment of polymetallic nodule.</title>
        <authorList>
            <person name="Wang X."/>
        </authorList>
    </citation>
    <scope>NUCLEOTIDE SEQUENCE [LARGE SCALE GENOMIC DNA]</scope>
    <source>
        <strain evidence="1 2">DY25</strain>
    </source>
</reference>
<name>A0A291LX72_9RHOB</name>
<evidence type="ECO:0000313" key="2">
    <source>
        <dbReference type="Proteomes" id="UP000219050"/>
    </source>
</evidence>
<organism evidence="1 2">
    <name type="scientific">Pacificitalea manganoxidans</name>
    <dbReference type="NCBI Taxonomy" id="1411902"/>
    <lineage>
        <taxon>Bacteria</taxon>
        <taxon>Pseudomonadati</taxon>
        <taxon>Pseudomonadota</taxon>
        <taxon>Alphaproteobacteria</taxon>
        <taxon>Rhodobacterales</taxon>
        <taxon>Paracoccaceae</taxon>
        <taxon>Pacificitalea</taxon>
    </lineage>
</organism>
<evidence type="ECO:0008006" key="3">
    <source>
        <dbReference type="Google" id="ProtNLM"/>
    </source>
</evidence>
<dbReference type="Gene3D" id="3.40.1230.10">
    <property type="entry name" value="MTH938-like"/>
    <property type="match status" value="1"/>
</dbReference>